<comment type="similarity">
    <text evidence="2 11 12">Belongs to the class-I aminoacyl-tRNA synthetase family.</text>
</comment>
<dbReference type="SMART" id="SM00836">
    <property type="entry name" value="DALR_1"/>
    <property type="match status" value="1"/>
</dbReference>
<dbReference type="STRING" id="697281.Mahau_0607"/>
<dbReference type="NCBIfam" id="TIGR00456">
    <property type="entry name" value="argS"/>
    <property type="match status" value="1"/>
</dbReference>
<dbReference type="InterPro" id="IPR035684">
    <property type="entry name" value="ArgRS_core"/>
</dbReference>
<keyword evidence="9 11" id="KW-0030">Aminoacyl-tRNA synthetase</keyword>
<dbReference type="Pfam" id="PF03485">
    <property type="entry name" value="Arg_tRNA_synt_N"/>
    <property type="match status" value="1"/>
</dbReference>
<dbReference type="FunFam" id="1.10.730.10:FF:000006">
    <property type="entry name" value="Arginyl-tRNA synthetase 2, mitochondrial"/>
    <property type="match status" value="1"/>
</dbReference>
<dbReference type="InterPro" id="IPR014729">
    <property type="entry name" value="Rossmann-like_a/b/a_fold"/>
</dbReference>
<proteinExistence type="inferred from homology"/>
<name>F3ZZZ2_MAHA5</name>
<dbReference type="InterPro" id="IPR005148">
    <property type="entry name" value="Arg-tRNA-synth_N"/>
</dbReference>
<dbReference type="SMART" id="SM01016">
    <property type="entry name" value="Arg_tRNA_synt_N"/>
    <property type="match status" value="1"/>
</dbReference>
<comment type="subunit">
    <text evidence="3 11">Monomer.</text>
</comment>
<accession>F3ZZZ2</accession>
<evidence type="ECO:0000256" key="7">
    <source>
        <dbReference type="ARBA" id="ARBA00022840"/>
    </source>
</evidence>
<dbReference type="PRINTS" id="PR01038">
    <property type="entry name" value="TRNASYNTHARG"/>
</dbReference>
<evidence type="ECO:0000259" key="14">
    <source>
        <dbReference type="SMART" id="SM01016"/>
    </source>
</evidence>
<evidence type="ECO:0000313" key="15">
    <source>
        <dbReference type="EMBL" id="AEE95810.1"/>
    </source>
</evidence>
<dbReference type="GO" id="GO:0004814">
    <property type="term" value="F:arginine-tRNA ligase activity"/>
    <property type="evidence" value="ECO:0007669"/>
    <property type="project" value="UniProtKB-UniRule"/>
</dbReference>
<dbReference type="SUPFAM" id="SSF52374">
    <property type="entry name" value="Nucleotidylyl transferase"/>
    <property type="match status" value="1"/>
</dbReference>
<evidence type="ECO:0000313" key="16">
    <source>
        <dbReference type="Proteomes" id="UP000008457"/>
    </source>
</evidence>
<evidence type="ECO:0000256" key="10">
    <source>
        <dbReference type="ARBA" id="ARBA00049339"/>
    </source>
</evidence>
<dbReference type="PANTHER" id="PTHR11956:SF5">
    <property type="entry name" value="ARGININE--TRNA LIGASE, CYTOPLASMIC"/>
    <property type="match status" value="1"/>
</dbReference>
<dbReference type="HOGENOM" id="CLU_006406_6_1_9"/>
<keyword evidence="6 11" id="KW-0547">Nucleotide-binding</keyword>
<dbReference type="InterPro" id="IPR036695">
    <property type="entry name" value="Arg-tRNA-synth_N_sf"/>
</dbReference>
<evidence type="ECO:0000256" key="4">
    <source>
        <dbReference type="ARBA" id="ARBA00022490"/>
    </source>
</evidence>
<dbReference type="RefSeq" id="WP_013780243.1">
    <property type="nucleotide sequence ID" value="NC_015520.1"/>
</dbReference>
<dbReference type="Gene3D" id="3.30.1360.70">
    <property type="entry name" value="Arginyl tRNA synthetase N-terminal domain"/>
    <property type="match status" value="1"/>
</dbReference>
<dbReference type="FunFam" id="3.40.50.620:FF:000116">
    <property type="entry name" value="Arginine--tRNA ligase"/>
    <property type="match status" value="1"/>
</dbReference>
<feature type="domain" description="DALR anticodon binding" evidence="13">
    <location>
        <begin position="450"/>
        <end position="565"/>
    </location>
</feature>
<protein>
    <recommendedName>
        <fullName evidence="11">Arginine--tRNA ligase</fullName>
        <ecNumber evidence="11">6.1.1.19</ecNumber>
    </recommendedName>
    <alternativeName>
        <fullName evidence="11">Arginyl-tRNA synthetase</fullName>
        <shortName evidence="11">ArgRS</shortName>
    </alternativeName>
</protein>
<dbReference type="Gene3D" id="1.10.730.10">
    <property type="entry name" value="Isoleucyl-tRNA Synthetase, Domain 1"/>
    <property type="match status" value="1"/>
</dbReference>
<evidence type="ECO:0000256" key="11">
    <source>
        <dbReference type="HAMAP-Rule" id="MF_00123"/>
    </source>
</evidence>
<dbReference type="Proteomes" id="UP000008457">
    <property type="component" value="Chromosome"/>
</dbReference>
<dbReference type="AlphaFoldDB" id="F3ZZZ2"/>
<dbReference type="InterPro" id="IPR001412">
    <property type="entry name" value="aa-tRNA-synth_I_CS"/>
</dbReference>
<dbReference type="CDD" id="cd07956">
    <property type="entry name" value="Anticodon_Ia_Arg"/>
    <property type="match status" value="1"/>
</dbReference>
<keyword evidence="4 11" id="KW-0963">Cytoplasm</keyword>
<dbReference type="Pfam" id="PF05746">
    <property type="entry name" value="DALR_1"/>
    <property type="match status" value="1"/>
</dbReference>
<organism evidence="15 16">
    <name type="scientific">Mahella australiensis (strain DSM 15567 / CIP 107919 / 50-1 BON)</name>
    <dbReference type="NCBI Taxonomy" id="697281"/>
    <lineage>
        <taxon>Bacteria</taxon>
        <taxon>Bacillati</taxon>
        <taxon>Bacillota</taxon>
        <taxon>Clostridia</taxon>
        <taxon>Thermoanaerobacterales</taxon>
        <taxon>Thermoanaerobacterales Family IV. Incertae Sedis</taxon>
        <taxon>Mahella</taxon>
    </lineage>
</organism>
<evidence type="ECO:0000256" key="5">
    <source>
        <dbReference type="ARBA" id="ARBA00022598"/>
    </source>
</evidence>
<dbReference type="SUPFAM" id="SSF47323">
    <property type="entry name" value="Anticodon-binding domain of a subclass of class I aminoacyl-tRNA synthetases"/>
    <property type="match status" value="1"/>
</dbReference>
<keyword evidence="16" id="KW-1185">Reference proteome</keyword>
<dbReference type="Pfam" id="PF00750">
    <property type="entry name" value="tRNA-synt_1d"/>
    <property type="match status" value="1"/>
</dbReference>
<dbReference type="InterPro" id="IPR009080">
    <property type="entry name" value="tRNAsynth_Ia_anticodon-bd"/>
</dbReference>
<keyword evidence="7 11" id="KW-0067">ATP-binding</keyword>
<evidence type="ECO:0000256" key="3">
    <source>
        <dbReference type="ARBA" id="ARBA00011245"/>
    </source>
</evidence>
<sequence>MMIFDIQLADELSAIAHLPVQEISDMLEIPPDRQLGDRAFPCFKLAKTMRKNPQLIAQEIADHIKKPNFIERIETKGAYVNFFFNRAVFAQTVLEDILNKGERYGSSDKGNGSVICIDFSAPNIAKPFHIGHLRSTVIGNSLYKIYEFLGYKCIGINHLGDWGTQFGKLITAYKHWGIKDDLEKEPIRALLDIYVKFHDEAEKDPSLEDEARMWFKRMEDGDEEALSLWRWFKDLSLREFNKIYDMLGVKFDYYTGESFYNDKMDRVVELLQEKGLLTESQGALVVDLSQYDMPPCMIKKTDGTTLYATRDITAAIYRKETFDFDKCLYVVAYQQDLHFRQLFKVIELMGFDWYDKLFHVPFGMVSMEEGTLSTRKGRVVFLEDVLQKAVDRTLDIIKEKNPGLENKEDVAKQVGIGAVVFHDLINNRIKDIVFSWDQVLNFDGETGPYVQYAHARAMSILAKATQTITGEMGGDLLTEDETLELIDLLARFPEAIEAACQANEPSIVARHTIDIAQAFNKFYKNHMVIVEDDELQRARLTLVYATAQVIRIGLGLLGIQAPAKM</sequence>
<feature type="short sequence motif" description="'HIGH' region" evidence="11">
    <location>
        <begin position="122"/>
        <end position="132"/>
    </location>
</feature>
<gene>
    <name evidence="11" type="primary">argS</name>
    <name evidence="15" type="ordered locus">Mahau_0607</name>
</gene>
<feature type="domain" description="Arginyl tRNA synthetase N-terminal" evidence="14">
    <location>
        <begin position="2"/>
        <end position="84"/>
    </location>
</feature>
<reference evidence="16" key="1">
    <citation type="submission" date="2010-11" db="EMBL/GenBank/DDBJ databases">
        <title>The complete genome of Mahella australiensis DSM 15567.</title>
        <authorList>
            <consortium name="US DOE Joint Genome Institute (JGI-PGF)"/>
            <person name="Lucas S."/>
            <person name="Copeland A."/>
            <person name="Lapidus A."/>
            <person name="Bruce D."/>
            <person name="Goodwin L."/>
            <person name="Pitluck S."/>
            <person name="Kyrpides N."/>
            <person name="Mavromatis K."/>
            <person name="Pagani I."/>
            <person name="Ivanova N."/>
            <person name="Teshima H."/>
            <person name="Brettin T."/>
            <person name="Detter J.C."/>
            <person name="Han C."/>
            <person name="Tapia R."/>
            <person name="Land M."/>
            <person name="Hauser L."/>
            <person name="Markowitz V."/>
            <person name="Cheng J.-F."/>
            <person name="Hugenholtz P."/>
            <person name="Woyke T."/>
            <person name="Wu D."/>
            <person name="Spring S."/>
            <person name="Pukall R."/>
            <person name="Steenblock K."/>
            <person name="Schneider S."/>
            <person name="Klenk H.-P."/>
            <person name="Eisen J.A."/>
        </authorList>
    </citation>
    <scope>NUCLEOTIDE SEQUENCE [LARGE SCALE GENOMIC DNA]</scope>
    <source>
        <strain evidence="16">DSM 15567 / CIP 107919 / 50-1 BON</strain>
    </source>
</reference>
<dbReference type="Gene3D" id="3.40.50.620">
    <property type="entry name" value="HUPs"/>
    <property type="match status" value="1"/>
</dbReference>
<evidence type="ECO:0000259" key="13">
    <source>
        <dbReference type="SMART" id="SM00836"/>
    </source>
</evidence>
<evidence type="ECO:0000256" key="6">
    <source>
        <dbReference type="ARBA" id="ARBA00022741"/>
    </source>
</evidence>
<evidence type="ECO:0000256" key="8">
    <source>
        <dbReference type="ARBA" id="ARBA00022917"/>
    </source>
</evidence>
<dbReference type="SUPFAM" id="SSF55190">
    <property type="entry name" value="Arginyl-tRNA synthetase (ArgRS), N-terminal 'additional' domain"/>
    <property type="match status" value="1"/>
</dbReference>
<keyword evidence="8 11" id="KW-0648">Protein biosynthesis</keyword>
<keyword evidence="5 11" id="KW-0436">Ligase</keyword>
<dbReference type="CDD" id="cd00671">
    <property type="entry name" value="ArgRS_core"/>
    <property type="match status" value="1"/>
</dbReference>
<reference evidence="15 16" key="2">
    <citation type="journal article" date="2011" name="Stand. Genomic Sci.">
        <title>Complete genome sequence of Mahella australiensis type strain (50-1 BON).</title>
        <authorList>
            <person name="Sikorski J."/>
            <person name="Teshima H."/>
            <person name="Nolan M."/>
            <person name="Lucas S."/>
            <person name="Hammon N."/>
            <person name="Deshpande S."/>
            <person name="Cheng J.F."/>
            <person name="Pitluck S."/>
            <person name="Liolios K."/>
            <person name="Pagani I."/>
            <person name="Ivanova N."/>
            <person name="Huntemann M."/>
            <person name="Mavromatis K."/>
            <person name="Ovchinikova G."/>
            <person name="Pati A."/>
            <person name="Tapia R."/>
            <person name="Han C."/>
            <person name="Goodwin L."/>
            <person name="Chen A."/>
            <person name="Palaniappan K."/>
            <person name="Land M."/>
            <person name="Hauser L."/>
            <person name="Ngatchou-Djao O.D."/>
            <person name="Rohde M."/>
            <person name="Pukall R."/>
            <person name="Spring S."/>
            <person name="Abt B."/>
            <person name="Goker M."/>
            <person name="Detter J.C."/>
            <person name="Woyke T."/>
            <person name="Bristow J."/>
            <person name="Markowitz V."/>
            <person name="Hugenholtz P."/>
            <person name="Eisen J.A."/>
            <person name="Kyrpides N.C."/>
            <person name="Klenk H.P."/>
            <person name="Lapidus A."/>
        </authorList>
    </citation>
    <scope>NUCLEOTIDE SEQUENCE [LARGE SCALE GENOMIC DNA]</scope>
    <source>
        <strain evidence="16">DSM 15567 / CIP 107919 / 50-1 BON</strain>
    </source>
</reference>
<evidence type="ECO:0000256" key="2">
    <source>
        <dbReference type="ARBA" id="ARBA00005594"/>
    </source>
</evidence>
<dbReference type="GO" id="GO:0005737">
    <property type="term" value="C:cytoplasm"/>
    <property type="evidence" value="ECO:0007669"/>
    <property type="project" value="UniProtKB-SubCell"/>
</dbReference>
<dbReference type="PROSITE" id="PS00178">
    <property type="entry name" value="AA_TRNA_LIGASE_I"/>
    <property type="match status" value="1"/>
</dbReference>
<dbReference type="KEGG" id="mas:Mahau_0607"/>
<dbReference type="HAMAP" id="MF_00123">
    <property type="entry name" value="Arg_tRNA_synth"/>
    <property type="match status" value="1"/>
</dbReference>
<dbReference type="EMBL" id="CP002360">
    <property type="protein sequence ID" value="AEE95810.1"/>
    <property type="molecule type" value="Genomic_DNA"/>
</dbReference>
<evidence type="ECO:0000256" key="12">
    <source>
        <dbReference type="RuleBase" id="RU363038"/>
    </source>
</evidence>
<dbReference type="GO" id="GO:0006420">
    <property type="term" value="P:arginyl-tRNA aminoacylation"/>
    <property type="evidence" value="ECO:0007669"/>
    <property type="project" value="UniProtKB-UniRule"/>
</dbReference>
<dbReference type="EC" id="6.1.1.19" evidence="11"/>
<dbReference type="InterPro" id="IPR008909">
    <property type="entry name" value="DALR_anticod-bd"/>
</dbReference>
<evidence type="ECO:0000256" key="1">
    <source>
        <dbReference type="ARBA" id="ARBA00004496"/>
    </source>
</evidence>
<comment type="subcellular location">
    <subcellularLocation>
        <location evidence="1 11">Cytoplasm</location>
    </subcellularLocation>
</comment>
<dbReference type="GO" id="GO:0005524">
    <property type="term" value="F:ATP binding"/>
    <property type="evidence" value="ECO:0007669"/>
    <property type="project" value="UniProtKB-UniRule"/>
</dbReference>
<evidence type="ECO:0000256" key="9">
    <source>
        <dbReference type="ARBA" id="ARBA00023146"/>
    </source>
</evidence>
<dbReference type="InterPro" id="IPR001278">
    <property type="entry name" value="Arg-tRNA-ligase"/>
</dbReference>
<dbReference type="PANTHER" id="PTHR11956">
    <property type="entry name" value="ARGINYL-TRNA SYNTHETASE"/>
    <property type="match status" value="1"/>
</dbReference>
<comment type="catalytic activity">
    <reaction evidence="10 11">
        <text>tRNA(Arg) + L-arginine + ATP = L-arginyl-tRNA(Arg) + AMP + diphosphate</text>
        <dbReference type="Rhea" id="RHEA:20301"/>
        <dbReference type="Rhea" id="RHEA-COMP:9658"/>
        <dbReference type="Rhea" id="RHEA-COMP:9673"/>
        <dbReference type="ChEBI" id="CHEBI:30616"/>
        <dbReference type="ChEBI" id="CHEBI:32682"/>
        <dbReference type="ChEBI" id="CHEBI:33019"/>
        <dbReference type="ChEBI" id="CHEBI:78442"/>
        <dbReference type="ChEBI" id="CHEBI:78513"/>
        <dbReference type="ChEBI" id="CHEBI:456215"/>
        <dbReference type="EC" id="6.1.1.19"/>
    </reaction>
</comment>
<dbReference type="eggNOG" id="COG0018">
    <property type="taxonomic scope" value="Bacteria"/>
</dbReference>